<dbReference type="RefSeq" id="WP_244526171.1">
    <property type="nucleotide sequence ID" value="NZ_FPAS01000001.1"/>
</dbReference>
<keyword evidence="2" id="KW-1185">Reference proteome</keyword>
<dbReference type="STRING" id="477690.SAMN05216474_0127"/>
<evidence type="ECO:0000313" key="2">
    <source>
        <dbReference type="Proteomes" id="UP000236454"/>
    </source>
</evidence>
<gene>
    <name evidence="1" type="ORF">SAMN05216474_0127</name>
</gene>
<name>A0A1I6XEN4_9FLAO</name>
<dbReference type="AlphaFoldDB" id="A0A1I6XEN4"/>
<protein>
    <submittedName>
        <fullName evidence="1">Transcriptional regulator</fullName>
    </submittedName>
</protein>
<dbReference type="Gene3D" id="1.10.10.10">
    <property type="entry name" value="Winged helix-like DNA-binding domain superfamily/Winged helix DNA-binding domain"/>
    <property type="match status" value="1"/>
</dbReference>
<dbReference type="EMBL" id="FPAS01000001">
    <property type="protein sequence ID" value="SFT36472.1"/>
    <property type="molecule type" value="Genomic_DNA"/>
</dbReference>
<accession>A0A1I6XEN4</accession>
<evidence type="ECO:0000313" key="1">
    <source>
        <dbReference type="EMBL" id="SFT36472.1"/>
    </source>
</evidence>
<dbReference type="Proteomes" id="UP000236454">
    <property type="component" value="Unassembled WGS sequence"/>
</dbReference>
<proteinExistence type="predicted"/>
<dbReference type="InterPro" id="IPR036388">
    <property type="entry name" value="WH-like_DNA-bd_sf"/>
</dbReference>
<sequence>MEKDNLLIKVLEQIKLHDEINAAELAKALSITKEGARQHLLKFEKGGWIEGYANKSGVGRPVQYYRLTEKGDAQFPDTHAQVTVELLQSVKELLGESALDQLIENREKVNYQRYASKLDQKEIVEEKLSLLSQLRTKEGYMASWEEKDGSYYLIENHCPICSAARECQGFCAAELNNFKQLLGDEFQVERTKHILSEGKRCVYKITPKS</sequence>
<dbReference type="InterPro" id="IPR036390">
    <property type="entry name" value="WH_DNA-bd_sf"/>
</dbReference>
<dbReference type="SUPFAM" id="SSF46785">
    <property type="entry name" value="Winged helix' DNA-binding domain"/>
    <property type="match status" value="1"/>
</dbReference>
<dbReference type="Pfam" id="PF13412">
    <property type="entry name" value="HTH_24"/>
    <property type="match status" value="1"/>
</dbReference>
<reference evidence="1 2" key="1">
    <citation type="submission" date="2016-10" db="EMBL/GenBank/DDBJ databases">
        <authorList>
            <person name="de Groot N.N."/>
        </authorList>
    </citation>
    <scope>NUCLEOTIDE SEQUENCE [LARGE SCALE GENOMIC DNA]</scope>
    <source>
        <strain evidence="1 2">CGMCC 1.7005</strain>
    </source>
</reference>
<organism evidence="1 2">
    <name type="scientific">Lishizhenia tianjinensis</name>
    <dbReference type="NCBI Taxonomy" id="477690"/>
    <lineage>
        <taxon>Bacteria</taxon>
        <taxon>Pseudomonadati</taxon>
        <taxon>Bacteroidota</taxon>
        <taxon>Flavobacteriia</taxon>
        <taxon>Flavobacteriales</taxon>
        <taxon>Crocinitomicaceae</taxon>
        <taxon>Lishizhenia</taxon>
    </lineage>
</organism>